<protein>
    <submittedName>
        <fullName evidence="1">Uncharacterized protein</fullName>
    </submittedName>
</protein>
<dbReference type="Proteomes" id="UP000001660">
    <property type="component" value="Chromosome"/>
</dbReference>
<dbReference type="EMBL" id="FP929003">
    <property type="protein sequence ID" value="CBK43182.1"/>
    <property type="molecule type" value="Genomic_DNA"/>
</dbReference>
<accession>D8PIU5</accession>
<keyword evidence="2" id="KW-1185">Reference proteome</keyword>
<dbReference type="HOGENOM" id="CLU_2506581_0_0_0"/>
<gene>
    <name evidence="1" type="ORF">NIDE3497</name>
</gene>
<dbReference type="OrthoDB" id="9949569at2"/>
<dbReference type="KEGG" id="nde:NIDE3497"/>
<evidence type="ECO:0000313" key="2">
    <source>
        <dbReference type="Proteomes" id="UP000001660"/>
    </source>
</evidence>
<dbReference type="AlphaFoldDB" id="D8PIU5"/>
<dbReference type="STRING" id="330214.NIDE3497"/>
<organism evidence="1 2">
    <name type="scientific">Nitrospira defluvii</name>
    <dbReference type="NCBI Taxonomy" id="330214"/>
    <lineage>
        <taxon>Bacteria</taxon>
        <taxon>Pseudomonadati</taxon>
        <taxon>Nitrospirota</taxon>
        <taxon>Nitrospiria</taxon>
        <taxon>Nitrospirales</taxon>
        <taxon>Nitrospiraceae</taxon>
        <taxon>Nitrospira</taxon>
    </lineage>
</organism>
<name>D8PIU5_9BACT</name>
<reference evidence="1 2" key="1">
    <citation type="journal article" date="2010" name="Proc. Natl. Acad. Sci. U.S.A.">
        <title>A Nitrospira metagenome illuminates the physiology and evolution of globally important nitrite-oxidizing bacteria.</title>
        <authorList>
            <person name="Lucker S."/>
            <person name="Wagner M."/>
            <person name="Maixner F."/>
            <person name="Pelletier E."/>
            <person name="Koch H."/>
            <person name="Vacherie B."/>
            <person name="Rattei T."/>
            <person name="Sinninghe Damste J."/>
            <person name="Spieck E."/>
            <person name="Le Paslier D."/>
            <person name="Daims H."/>
        </authorList>
    </citation>
    <scope>NUCLEOTIDE SEQUENCE [LARGE SCALE GENOMIC DNA]</scope>
</reference>
<proteinExistence type="predicted"/>
<evidence type="ECO:0000313" key="1">
    <source>
        <dbReference type="EMBL" id="CBK43182.1"/>
    </source>
</evidence>
<sequence length="85" mass="9025">MVAAATSSRANCRHGQADRVAGPFRTVVDDSGSLAITAWTCAACGDVIEALHLLSRDGKTQPYPIRRAVASQAETRRFAALPVSR</sequence>